<dbReference type="InterPro" id="IPR010998">
    <property type="entry name" value="Integrase_recombinase_N"/>
</dbReference>
<dbReference type="InterPro" id="IPR013762">
    <property type="entry name" value="Integrase-like_cat_sf"/>
</dbReference>
<gene>
    <name evidence="7" type="ORF">ADA01nite_33860</name>
</gene>
<dbReference type="Pfam" id="PF00589">
    <property type="entry name" value="Phage_integrase"/>
    <property type="match status" value="1"/>
</dbReference>
<evidence type="ECO:0000259" key="5">
    <source>
        <dbReference type="PROSITE" id="PS51898"/>
    </source>
</evidence>
<keyword evidence="2 4" id="KW-0238">DNA-binding</keyword>
<evidence type="ECO:0000259" key="6">
    <source>
        <dbReference type="PROSITE" id="PS51900"/>
    </source>
</evidence>
<keyword evidence="3" id="KW-0233">DNA recombination</keyword>
<keyword evidence="8" id="KW-1185">Reference proteome</keyword>
<dbReference type="InterPro" id="IPR002104">
    <property type="entry name" value="Integrase_catalytic"/>
</dbReference>
<dbReference type="Proteomes" id="UP000321157">
    <property type="component" value="Unassembled WGS sequence"/>
</dbReference>
<dbReference type="Pfam" id="PF12834">
    <property type="entry name" value="Phage_int_SAM_2"/>
    <property type="match status" value="1"/>
</dbReference>
<dbReference type="PROSITE" id="PS51900">
    <property type="entry name" value="CB"/>
    <property type="match status" value="1"/>
</dbReference>
<reference evidence="7 8" key="1">
    <citation type="submission" date="2019-07" db="EMBL/GenBank/DDBJ databases">
        <title>Whole genome shotgun sequence of Aneurinibacillus danicus NBRC 102444.</title>
        <authorList>
            <person name="Hosoyama A."/>
            <person name="Uohara A."/>
            <person name="Ohji S."/>
            <person name="Ichikawa N."/>
        </authorList>
    </citation>
    <scope>NUCLEOTIDE SEQUENCE [LARGE SCALE GENOMIC DNA]</scope>
    <source>
        <strain evidence="7 8">NBRC 102444</strain>
    </source>
</reference>
<comment type="similarity">
    <text evidence="1">Belongs to the 'phage' integrase family.</text>
</comment>
<dbReference type="Gene3D" id="1.10.443.10">
    <property type="entry name" value="Intergrase catalytic core"/>
    <property type="match status" value="1"/>
</dbReference>
<dbReference type="InterPro" id="IPR050090">
    <property type="entry name" value="Tyrosine_recombinase_XerCD"/>
</dbReference>
<dbReference type="InterPro" id="IPR044068">
    <property type="entry name" value="CB"/>
</dbReference>
<evidence type="ECO:0000256" key="3">
    <source>
        <dbReference type="ARBA" id="ARBA00023172"/>
    </source>
</evidence>
<feature type="domain" description="Core-binding (CB)" evidence="6">
    <location>
        <begin position="32"/>
        <end position="112"/>
    </location>
</feature>
<dbReference type="PROSITE" id="PS51898">
    <property type="entry name" value="TYR_RECOMBINASE"/>
    <property type="match status" value="1"/>
</dbReference>
<evidence type="ECO:0000313" key="7">
    <source>
        <dbReference type="EMBL" id="GEN35926.1"/>
    </source>
</evidence>
<evidence type="ECO:0000256" key="1">
    <source>
        <dbReference type="ARBA" id="ARBA00008857"/>
    </source>
</evidence>
<dbReference type="GO" id="GO:0006310">
    <property type="term" value="P:DNA recombination"/>
    <property type="evidence" value="ECO:0007669"/>
    <property type="project" value="UniProtKB-KW"/>
</dbReference>
<dbReference type="AlphaFoldDB" id="A0A511VAH0"/>
<dbReference type="InterPro" id="IPR024457">
    <property type="entry name" value="Putative_integrase_N"/>
</dbReference>
<dbReference type="Gene3D" id="1.10.150.130">
    <property type="match status" value="1"/>
</dbReference>
<accession>A0A511VAH0</accession>
<dbReference type="EMBL" id="BJXX01000159">
    <property type="protein sequence ID" value="GEN35926.1"/>
    <property type="molecule type" value="Genomic_DNA"/>
</dbReference>
<dbReference type="GO" id="GO:0003677">
    <property type="term" value="F:DNA binding"/>
    <property type="evidence" value="ECO:0007669"/>
    <property type="project" value="UniProtKB-UniRule"/>
</dbReference>
<organism evidence="7 8">
    <name type="scientific">Aneurinibacillus danicus</name>
    <dbReference type="NCBI Taxonomy" id="267746"/>
    <lineage>
        <taxon>Bacteria</taxon>
        <taxon>Bacillati</taxon>
        <taxon>Bacillota</taxon>
        <taxon>Bacilli</taxon>
        <taxon>Bacillales</taxon>
        <taxon>Paenibacillaceae</taxon>
        <taxon>Aneurinibacillus group</taxon>
        <taxon>Aneurinibacillus</taxon>
    </lineage>
</organism>
<evidence type="ECO:0000256" key="4">
    <source>
        <dbReference type="PROSITE-ProRule" id="PRU01248"/>
    </source>
</evidence>
<evidence type="ECO:0000256" key="2">
    <source>
        <dbReference type="ARBA" id="ARBA00023125"/>
    </source>
</evidence>
<dbReference type="RefSeq" id="WP_170230339.1">
    <property type="nucleotide sequence ID" value="NZ_BJXX01000159.1"/>
</dbReference>
<dbReference type="SUPFAM" id="SSF56349">
    <property type="entry name" value="DNA breaking-rejoining enzymes"/>
    <property type="match status" value="1"/>
</dbReference>
<name>A0A511VAH0_9BACL</name>
<protein>
    <submittedName>
        <fullName evidence="7">Integrase</fullName>
    </submittedName>
</protein>
<sequence>MSNTMPWKIRNRHEIPVPKGVVNTGVYCNLIEQLNKLARHNRSLSFKSRDRYYKAVERFIRFLADNYQLQKLSNMSGRHVVTYIQYMQSKGLSASTIKTDVGAIRFFHDLMDTTRHPLPTNEELQEHYYITLEKRKFGGVDRVWSQKEFTGMIDYARTLKRHDIAHIAVLGREQGLRIHEAVRLDRAEAEKSLRTNLLTIKGKTGLIRHVPLRESARTVLAEVIQAVERGQKLFVPADKKAHQVIESVQRFIINHRDKFSEAGRDAPLTFHGLRHSFAREEYRKRIESGMNAHKARLEVSELLGHRRDDVTRIYLFEKTGEETE</sequence>
<dbReference type="InterPro" id="IPR011010">
    <property type="entry name" value="DNA_brk_join_enz"/>
</dbReference>
<dbReference type="GO" id="GO:0015074">
    <property type="term" value="P:DNA integration"/>
    <property type="evidence" value="ECO:0007669"/>
    <property type="project" value="InterPro"/>
</dbReference>
<evidence type="ECO:0000313" key="8">
    <source>
        <dbReference type="Proteomes" id="UP000321157"/>
    </source>
</evidence>
<feature type="domain" description="Tyr recombinase" evidence="5">
    <location>
        <begin position="145"/>
        <end position="324"/>
    </location>
</feature>
<dbReference type="PANTHER" id="PTHR30349:SF64">
    <property type="entry name" value="PROPHAGE INTEGRASE INTD-RELATED"/>
    <property type="match status" value="1"/>
</dbReference>
<proteinExistence type="inferred from homology"/>
<dbReference type="PANTHER" id="PTHR30349">
    <property type="entry name" value="PHAGE INTEGRASE-RELATED"/>
    <property type="match status" value="1"/>
</dbReference>
<comment type="caution">
    <text evidence="7">The sequence shown here is derived from an EMBL/GenBank/DDBJ whole genome shotgun (WGS) entry which is preliminary data.</text>
</comment>